<dbReference type="EMBL" id="BAAALD010000144">
    <property type="protein sequence ID" value="GAA1124365.1"/>
    <property type="molecule type" value="Genomic_DNA"/>
</dbReference>
<keyword evidence="8" id="KW-1185">Reference proteome</keyword>
<dbReference type="InterPro" id="IPR001647">
    <property type="entry name" value="HTH_TetR"/>
</dbReference>
<evidence type="ECO:0000256" key="5">
    <source>
        <dbReference type="SAM" id="MobiDB-lite"/>
    </source>
</evidence>
<evidence type="ECO:0000256" key="2">
    <source>
        <dbReference type="ARBA" id="ARBA00023125"/>
    </source>
</evidence>
<dbReference type="InterPro" id="IPR050109">
    <property type="entry name" value="HTH-type_TetR-like_transc_reg"/>
</dbReference>
<gene>
    <name evidence="7" type="ORF">GCM10009663_74170</name>
</gene>
<dbReference type="PROSITE" id="PS50977">
    <property type="entry name" value="HTH_TETR_2"/>
    <property type="match status" value="1"/>
</dbReference>
<dbReference type="PANTHER" id="PTHR30055:SF151">
    <property type="entry name" value="TRANSCRIPTIONAL REGULATORY PROTEIN"/>
    <property type="match status" value="1"/>
</dbReference>
<feature type="region of interest" description="Disordered" evidence="5">
    <location>
        <begin position="1"/>
        <end position="50"/>
    </location>
</feature>
<dbReference type="Gene3D" id="1.10.10.60">
    <property type="entry name" value="Homeodomain-like"/>
    <property type="match status" value="1"/>
</dbReference>
<dbReference type="Pfam" id="PF02909">
    <property type="entry name" value="TetR_C_1"/>
    <property type="match status" value="1"/>
</dbReference>
<dbReference type="InterPro" id="IPR004111">
    <property type="entry name" value="Repressor_TetR_C"/>
</dbReference>
<evidence type="ECO:0000256" key="1">
    <source>
        <dbReference type="ARBA" id="ARBA00023015"/>
    </source>
</evidence>
<comment type="caution">
    <text evidence="7">The sequence shown here is derived from an EMBL/GenBank/DDBJ whole genome shotgun (WGS) entry which is preliminary data.</text>
</comment>
<keyword evidence="1" id="KW-0805">Transcription regulation</keyword>
<dbReference type="Proteomes" id="UP001499987">
    <property type="component" value="Unassembled WGS sequence"/>
</dbReference>
<dbReference type="PANTHER" id="PTHR30055">
    <property type="entry name" value="HTH-TYPE TRANSCRIPTIONAL REGULATOR RUTR"/>
    <property type="match status" value="1"/>
</dbReference>
<dbReference type="SUPFAM" id="SSF48498">
    <property type="entry name" value="Tetracyclin repressor-like, C-terminal domain"/>
    <property type="match status" value="1"/>
</dbReference>
<dbReference type="InterPro" id="IPR009057">
    <property type="entry name" value="Homeodomain-like_sf"/>
</dbReference>
<dbReference type="SUPFAM" id="SSF46689">
    <property type="entry name" value="Homeodomain-like"/>
    <property type="match status" value="1"/>
</dbReference>
<sequence>MLYTVLKERQPPPPRSRDMAASKDKKRDPKASLALLWGEQEQPRRGPKPSLTAERIVAGAIAIADAEGLDAVSMQRVAADLGVTTMALYRYFPGKAELTDLMVDSALGVPSGSVADADGWRAGLTEWARQCWAIYRRHPWILTAAAMRRQLMGPNQLAWLDAALAALAPAGLTAAQQHDTVLLVIGHIRSLAQQLVHADEEGNEEWNRLAAEVLERHGHRFPALAAAIAAGAFDPQHGDPLDFGLERILDGVAHLIDHP</sequence>
<evidence type="ECO:0000313" key="8">
    <source>
        <dbReference type="Proteomes" id="UP001499987"/>
    </source>
</evidence>
<keyword evidence="2 4" id="KW-0238">DNA-binding</keyword>
<keyword evidence="3" id="KW-0804">Transcription</keyword>
<accession>A0ABP4EPQ9</accession>
<reference evidence="8" key="1">
    <citation type="journal article" date="2019" name="Int. J. Syst. Evol. Microbiol.">
        <title>The Global Catalogue of Microorganisms (GCM) 10K type strain sequencing project: providing services to taxonomists for standard genome sequencing and annotation.</title>
        <authorList>
            <consortium name="The Broad Institute Genomics Platform"/>
            <consortium name="The Broad Institute Genome Sequencing Center for Infectious Disease"/>
            <person name="Wu L."/>
            <person name="Ma J."/>
        </authorList>
    </citation>
    <scope>NUCLEOTIDE SEQUENCE [LARGE SCALE GENOMIC DNA]</scope>
    <source>
        <strain evidence="8">JCM 13002</strain>
    </source>
</reference>
<organism evidence="7 8">
    <name type="scientific">Kitasatospora arboriphila</name>
    <dbReference type="NCBI Taxonomy" id="258052"/>
    <lineage>
        <taxon>Bacteria</taxon>
        <taxon>Bacillati</taxon>
        <taxon>Actinomycetota</taxon>
        <taxon>Actinomycetes</taxon>
        <taxon>Kitasatosporales</taxon>
        <taxon>Streptomycetaceae</taxon>
        <taxon>Kitasatospora</taxon>
    </lineage>
</organism>
<feature type="domain" description="HTH tetR-type" evidence="6">
    <location>
        <begin position="50"/>
        <end position="110"/>
    </location>
</feature>
<dbReference type="Pfam" id="PF00440">
    <property type="entry name" value="TetR_N"/>
    <property type="match status" value="1"/>
</dbReference>
<name>A0ABP4EPQ9_9ACTN</name>
<evidence type="ECO:0000313" key="7">
    <source>
        <dbReference type="EMBL" id="GAA1124365.1"/>
    </source>
</evidence>
<evidence type="ECO:0000256" key="4">
    <source>
        <dbReference type="PROSITE-ProRule" id="PRU00335"/>
    </source>
</evidence>
<dbReference type="Gene3D" id="1.10.357.10">
    <property type="entry name" value="Tetracycline Repressor, domain 2"/>
    <property type="match status" value="1"/>
</dbReference>
<dbReference type="InterPro" id="IPR036271">
    <property type="entry name" value="Tet_transcr_reg_TetR-rel_C_sf"/>
</dbReference>
<feature type="DNA-binding region" description="H-T-H motif" evidence="4">
    <location>
        <begin position="73"/>
        <end position="92"/>
    </location>
</feature>
<evidence type="ECO:0000256" key="3">
    <source>
        <dbReference type="ARBA" id="ARBA00023163"/>
    </source>
</evidence>
<feature type="compositionally biased region" description="Basic and acidic residues" evidence="5">
    <location>
        <begin position="1"/>
        <end position="30"/>
    </location>
</feature>
<evidence type="ECO:0000259" key="6">
    <source>
        <dbReference type="PROSITE" id="PS50977"/>
    </source>
</evidence>
<proteinExistence type="predicted"/>
<protein>
    <submittedName>
        <fullName evidence="7">TetR/AcrR family transcriptional regulator</fullName>
    </submittedName>
</protein>